<feature type="compositionally biased region" description="Basic residues" evidence="1">
    <location>
        <begin position="45"/>
        <end position="54"/>
    </location>
</feature>
<feature type="compositionally biased region" description="Polar residues" evidence="1">
    <location>
        <begin position="55"/>
        <end position="70"/>
    </location>
</feature>
<dbReference type="Gene3D" id="3.40.50.1110">
    <property type="entry name" value="SGNH hydrolase"/>
    <property type="match status" value="1"/>
</dbReference>
<feature type="compositionally biased region" description="Polar residues" evidence="1">
    <location>
        <begin position="25"/>
        <end position="43"/>
    </location>
</feature>
<dbReference type="InterPro" id="IPR036514">
    <property type="entry name" value="SGNH_hydro_sf"/>
</dbReference>
<dbReference type="PANTHER" id="PTHR35558:SF1">
    <property type="entry name" value="ENDONUCLEASE_EXONUCLEASE_PHOSPHATASE DOMAIN-CONTAINING PROTEIN"/>
    <property type="match status" value="1"/>
</dbReference>
<evidence type="ECO:0000313" key="3">
    <source>
        <dbReference type="EnsemblMetazoa" id="XP_030831666"/>
    </source>
</evidence>
<dbReference type="RefSeq" id="XP_030831666.1">
    <property type="nucleotide sequence ID" value="XM_030975806.1"/>
</dbReference>
<sequence length="299" mass="32950">MGKRKSSQSRVARQPKIARPRQSTRLRQSSNDTTQDVLGTSTPRRAGRPKRARHSSGNPSSGRSATTSINPAPETDGPQYSGNETTGANQSSSQPPSHAQPMQETTGDRIWIVGDSLVRRAKQRASMLNRQDLGRARGTVQWHGQGGATLQDLPRLVENRLRYNQRAPALVIVHLGTNNLGLNDACQCRIAIDMALQTLRTAMPRTHIAWSTIIPRLFYHSSRGHRTSQDAMDGVRKSLNKYARRLIARLPNASVIAHQLDPSNHSLFLRDGVHLSDRGSDALIDNFQEGIDSGLGTHE</sequence>
<protein>
    <recommendedName>
        <fullName evidence="2">SGNH hydrolase-type esterase domain-containing protein</fullName>
    </recommendedName>
</protein>
<dbReference type="EnsemblMetazoa" id="XM_011682812">
    <property type="protein sequence ID" value="XP_011681114"/>
    <property type="gene ID" value="LOC754287"/>
</dbReference>
<accession>A0A7M7N5Y9</accession>
<dbReference type="Proteomes" id="UP000007110">
    <property type="component" value="Unassembled WGS sequence"/>
</dbReference>
<dbReference type="CDD" id="cd00229">
    <property type="entry name" value="SGNH_hydrolase"/>
    <property type="match status" value="1"/>
</dbReference>
<keyword evidence="4" id="KW-1185">Reference proteome</keyword>
<dbReference type="PANTHER" id="PTHR35558">
    <property type="entry name" value="SGNH_HYDRO DOMAIN-CONTAINING PROTEIN"/>
    <property type="match status" value="1"/>
</dbReference>
<dbReference type="RefSeq" id="XP_011681114.2">
    <property type="nucleotide sequence ID" value="XM_011682812.2"/>
</dbReference>
<organism evidence="3 4">
    <name type="scientific">Strongylocentrotus purpuratus</name>
    <name type="common">Purple sea urchin</name>
    <dbReference type="NCBI Taxonomy" id="7668"/>
    <lineage>
        <taxon>Eukaryota</taxon>
        <taxon>Metazoa</taxon>
        <taxon>Echinodermata</taxon>
        <taxon>Eleutherozoa</taxon>
        <taxon>Echinozoa</taxon>
        <taxon>Echinoidea</taxon>
        <taxon>Euechinoidea</taxon>
        <taxon>Echinacea</taxon>
        <taxon>Camarodonta</taxon>
        <taxon>Echinidea</taxon>
        <taxon>Strongylocentrotidae</taxon>
        <taxon>Strongylocentrotus</taxon>
    </lineage>
</organism>
<dbReference type="GeneID" id="754287"/>
<dbReference type="KEGG" id="spu:754287"/>
<dbReference type="InParanoid" id="A0A7M7N5Y9"/>
<evidence type="ECO:0000313" key="4">
    <source>
        <dbReference type="Proteomes" id="UP000007110"/>
    </source>
</evidence>
<feature type="region of interest" description="Disordered" evidence="1">
    <location>
        <begin position="1"/>
        <end position="104"/>
    </location>
</feature>
<evidence type="ECO:0000259" key="2">
    <source>
        <dbReference type="Pfam" id="PF13472"/>
    </source>
</evidence>
<reference evidence="3" key="2">
    <citation type="submission" date="2021-01" db="UniProtKB">
        <authorList>
            <consortium name="EnsemblMetazoa"/>
        </authorList>
    </citation>
    <scope>IDENTIFICATION</scope>
</reference>
<evidence type="ECO:0000256" key="1">
    <source>
        <dbReference type="SAM" id="MobiDB-lite"/>
    </source>
</evidence>
<dbReference type="AlphaFoldDB" id="A0A7M7N5Y9"/>
<dbReference type="InterPro" id="IPR013830">
    <property type="entry name" value="SGNH_hydro"/>
</dbReference>
<dbReference type="GeneID" id="115920289"/>
<name>A0A7M7N5Y9_STRPU</name>
<dbReference type="KEGG" id="spu:115920289"/>
<reference evidence="4" key="1">
    <citation type="submission" date="2015-02" db="EMBL/GenBank/DDBJ databases">
        <title>Genome sequencing for Strongylocentrotus purpuratus.</title>
        <authorList>
            <person name="Murali S."/>
            <person name="Liu Y."/>
            <person name="Vee V."/>
            <person name="English A."/>
            <person name="Wang M."/>
            <person name="Skinner E."/>
            <person name="Han Y."/>
            <person name="Muzny D.M."/>
            <person name="Worley K.C."/>
            <person name="Gibbs R.A."/>
        </authorList>
    </citation>
    <scope>NUCLEOTIDE SEQUENCE</scope>
</reference>
<dbReference type="EnsemblMetazoa" id="XM_030975806">
    <property type="protein sequence ID" value="XP_030831666"/>
    <property type="gene ID" value="LOC115920289"/>
</dbReference>
<dbReference type="OrthoDB" id="6150139at2759"/>
<feature type="compositionally biased region" description="Low complexity" evidence="1">
    <location>
        <begin position="90"/>
        <end position="103"/>
    </location>
</feature>
<dbReference type="Pfam" id="PF13472">
    <property type="entry name" value="Lipase_GDSL_2"/>
    <property type="match status" value="1"/>
</dbReference>
<proteinExistence type="predicted"/>
<feature type="domain" description="SGNH hydrolase-type esterase" evidence="2">
    <location>
        <begin position="113"/>
        <end position="281"/>
    </location>
</feature>
<feature type="compositionally biased region" description="Polar residues" evidence="1">
    <location>
        <begin position="78"/>
        <end position="89"/>
    </location>
</feature>
<dbReference type="SUPFAM" id="SSF52266">
    <property type="entry name" value="SGNH hydrolase"/>
    <property type="match status" value="1"/>
</dbReference>